<gene>
    <name evidence="3" type="ORF">QWI33_00920</name>
</gene>
<dbReference type="InterPro" id="IPR012338">
    <property type="entry name" value="Beta-lactam/transpept-like"/>
</dbReference>
<dbReference type="Proteomes" id="UP001171902">
    <property type="component" value="Unassembled WGS sequence"/>
</dbReference>
<sequence length="553" mass="55743">MKRIAIILAAAMLAAACSSNADVDPEPDRACDPALEDALGAWAEAGFSGTVAIDGGGLDCQAAFGMADAEAGTANTAETVFGIGSVSKAFAAAAVLDLVDAGVFALDAAAGELLPGLGGPAAEATVEQLLLHTSGIEGGHGTDHRPLDRDEAIAAISALESAFEPGTDYLYSNAGYSLLALIVDEQSGSSYREYLDEAILAIPGGHAGGFWDGEPAPSGPRAIGYTDGAPAPETGGFAGPHWAMAGNGDLAMTAAELSDWTRALFDGEIIAPDAVDLLLGTVFDHGEGTAEIPGWVSIGPDLLGVPIIGASGGGGDTGHNAVATWLPETGTSVAVVGNTDDVLPDELLEVLLPALVTGEPMEVPDERAEVDPAELQAREGVYGLDSGSTLTVSAEDEALTVTADGADAVAAMFGSDDFAAEDAAAHEDAVLALLDGESAVGRAEREAIGADIGPVTGIDLAGTVDAGGELHTYLRVSGEDGDMLAWYALDEQDQIAAVEYDAGPPAFTLIPTGEGQYRPDEPIAAEAAVAVSFQDEVMTVDGPAGAVDAARTD</sequence>
<comment type="caution">
    <text evidence="3">The sequence shown here is derived from an EMBL/GenBank/DDBJ whole genome shotgun (WGS) entry which is preliminary data.</text>
</comment>
<dbReference type="InterPro" id="IPR023650">
    <property type="entry name" value="Beta-lactam_class-A_AS"/>
</dbReference>
<keyword evidence="3" id="KW-0378">Hydrolase</keyword>
<dbReference type="PROSITE" id="PS00146">
    <property type="entry name" value="BETA_LACTAMASE_A"/>
    <property type="match status" value="1"/>
</dbReference>
<keyword evidence="4" id="KW-1185">Reference proteome</keyword>
<dbReference type="GO" id="GO:0016787">
    <property type="term" value="F:hydrolase activity"/>
    <property type="evidence" value="ECO:0007669"/>
    <property type="project" value="UniProtKB-KW"/>
</dbReference>
<feature type="signal peptide" evidence="1">
    <location>
        <begin position="1"/>
        <end position="21"/>
    </location>
</feature>
<dbReference type="InterPro" id="IPR001466">
    <property type="entry name" value="Beta-lactam-related"/>
</dbReference>
<proteinExistence type="predicted"/>
<dbReference type="EMBL" id="JAUEMJ010000001">
    <property type="protein sequence ID" value="MDN3238274.1"/>
    <property type="molecule type" value="Genomic_DNA"/>
</dbReference>
<dbReference type="PROSITE" id="PS51257">
    <property type="entry name" value="PROKAR_LIPOPROTEIN"/>
    <property type="match status" value="1"/>
</dbReference>
<dbReference type="SUPFAM" id="SSF56601">
    <property type="entry name" value="beta-lactamase/transpeptidase-like"/>
    <property type="match status" value="1"/>
</dbReference>
<feature type="chain" id="PRO_5046705594" evidence="1">
    <location>
        <begin position="22"/>
        <end position="553"/>
    </location>
</feature>
<keyword evidence="1" id="KW-0732">Signal</keyword>
<evidence type="ECO:0000256" key="1">
    <source>
        <dbReference type="SAM" id="SignalP"/>
    </source>
</evidence>
<organism evidence="3 4">
    <name type="scientific">Glycomyces tritici</name>
    <dbReference type="NCBI Taxonomy" id="2665176"/>
    <lineage>
        <taxon>Bacteria</taxon>
        <taxon>Bacillati</taxon>
        <taxon>Actinomycetota</taxon>
        <taxon>Actinomycetes</taxon>
        <taxon>Glycomycetales</taxon>
        <taxon>Glycomycetaceae</taxon>
        <taxon>Glycomyces</taxon>
    </lineage>
</organism>
<evidence type="ECO:0000259" key="2">
    <source>
        <dbReference type="Pfam" id="PF00144"/>
    </source>
</evidence>
<name>A0ABT7YI22_9ACTN</name>
<dbReference type="RefSeq" id="WP_289953967.1">
    <property type="nucleotide sequence ID" value="NZ_JAUEMJ010000001.1"/>
</dbReference>
<dbReference type="PANTHER" id="PTHR46825:SF9">
    <property type="entry name" value="BETA-LACTAMASE-RELATED DOMAIN-CONTAINING PROTEIN"/>
    <property type="match status" value="1"/>
</dbReference>
<evidence type="ECO:0000313" key="3">
    <source>
        <dbReference type="EMBL" id="MDN3238274.1"/>
    </source>
</evidence>
<feature type="domain" description="Beta-lactamase-related" evidence="2">
    <location>
        <begin position="52"/>
        <end position="345"/>
    </location>
</feature>
<dbReference type="PANTHER" id="PTHR46825">
    <property type="entry name" value="D-ALANYL-D-ALANINE-CARBOXYPEPTIDASE/ENDOPEPTIDASE AMPH"/>
    <property type="match status" value="1"/>
</dbReference>
<dbReference type="Gene3D" id="3.40.710.10">
    <property type="entry name" value="DD-peptidase/beta-lactamase superfamily"/>
    <property type="match status" value="1"/>
</dbReference>
<reference evidence="3" key="1">
    <citation type="submission" date="2023-06" db="EMBL/GenBank/DDBJ databases">
        <title>Gycomyces niveus sp.nov., a novel actinomycete isolated from soil in Shouguang.</title>
        <authorList>
            <person name="Yang X."/>
            <person name="Zhao J."/>
        </authorList>
    </citation>
    <scope>NUCLEOTIDE SEQUENCE</scope>
    <source>
        <strain evidence="3">NEAU C2</strain>
    </source>
</reference>
<protein>
    <submittedName>
        <fullName evidence="3">Serine hydrolase domain-containing protein</fullName>
        <ecNumber evidence="3">3.1.1.103</ecNumber>
    </submittedName>
</protein>
<dbReference type="InterPro" id="IPR050491">
    <property type="entry name" value="AmpC-like"/>
</dbReference>
<evidence type="ECO:0000313" key="4">
    <source>
        <dbReference type="Proteomes" id="UP001171902"/>
    </source>
</evidence>
<accession>A0ABT7YI22</accession>
<dbReference type="EC" id="3.1.1.103" evidence="3"/>
<dbReference type="Pfam" id="PF00144">
    <property type="entry name" value="Beta-lactamase"/>
    <property type="match status" value="1"/>
</dbReference>